<evidence type="ECO:0000256" key="9">
    <source>
        <dbReference type="ARBA" id="ARBA00023211"/>
    </source>
</evidence>
<feature type="domain" description="Serine/threonine specific protein phosphatases" evidence="15">
    <location>
        <begin position="509"/>
        <end position="514"/>
    </location>
</feature>
<comment type="catalytic activity">
    <reaction evidence="12 13">
        <text>O-phospho-L-threonyl-[protein] + H2O = L-threonyl-[protein] + phosphate</text>
        <dbReference type="Rhea" id="RHEA:47004"/>
        <dbReference type="Rhea" id="RHEA-COMP:11060"/>
        <dbReference type="Rhea" id="RHEA-COMP:11605"/>
        <dbReference type="ChEBI" id="CHEBI:15377"/>
        <dbReference type="ChEBI" id="CHEBI:30013"/>
        <dbReference type="ChEBI" id="CHEBI:43474"/>
        <dbReference type="ChEBI" id="CHEBI:61977"/>
        <dbReference type="EC" id="3.1.3.16"/>
    </reaction>
</comment>
<dbReference type="SMART" id="SM00156">
    <property type="entry name" value="PP2Ac"/>
    <property type="match status" value="1"/>
</dbReference>
<gene>
    <name evidence="16" type="ORF">BSTOLATCC_MIC43529</name>
</gene>
<dbReference type="SUPFAM" id="SSF117281">
    <property type="entry name" value="Kelch motif"/>
    <property type="match status" value="1"/>
</dbReference>
<dbReference type="GO" id="GO:0046872">
    <property type="term" value="F:metal ion binding"/>
    <property type="evidence" value="ECO:0007669"/>
    <property type="project" value="UniProtKB-KW"/>
</dbReference>
<evidence type="ECO:0000256" key="13">
    <source>
        <dbReference type="RuleBase" id="RU004273"/>
    </source>
</evidence>
<evidence type="ECO:0000256" key="3">
    <source>
        <dbReference type="ARBA" id="ARBA00005671"/>
    </source>
</evidence>
<comment type="catalytic activity">
    <reaction evidence="11">
        <text>O-phospho-L-seryl-[protein] + H2O = L-seryl-[protein] + phosphate</text>
        <dbReference type="Rhea" id="RHEA:20629"/>
        <dbReference type="Rhea" id="RHEA-COMP:9863"/>
        <dbReference type="Rhea" id="RHEA-COMP:11604"/>
        <dbReference type="ChEBI" id="CHEBI:15377"/>
        <dbReference type="ChEBI" id="CHEBI:29999"/>
        <dbReference type="ChEBI" id="CHEBI:43474"/>
        <dbReference type="ChEBI" id="CHEBI:83421"/>
        <dbReference type="EC" id="3.1.3.16"/>
    </reaction>
</comment>
<comment type="cofactor">
    <cofactor evidence="1">
        <name>Mn(2+)</name>
        <dbReference type="ChEBI" id="CHEBI:29035"/>
    </cofactor>
</comment>
<protein>
    <recommendedName>
        <fullName evidence="13">Serine/threonine-protein phosphatase</fullName>
        <ecNumber evidence="13">3.1.3.16</ecNumber>
    </recommendedName>
</protein>
<dbReference type="GO" id="GO:0009742">
    <property type="term" value="P:brassinosteroid mediated signaling pathway"/>
    <property type="evidence" value="ECO:0007669"/>
    <property type="project" value="InterPro"/>
</dbReference>
<keyword evidence="4" id="KW-0880">Kelch repeat</keyword>
<dbReference type="PANTHER" id="PTHR46422">
    <property type="entry name" value="SERINE/THREONINE-PROTEIN PHOSPHATASE BSL3"/>
    <property type="match status" value="1"/>
</dbReference>
<dbReference type="Proteomes" id="UP001162131">
    <property type="component" value="Unassembled WGS sequence"/>
</dbReference>
<dbReference type="Pfam" id="PF24681">
    <property type="entry name" value="Kelch_KLHDC2_KLHL20_DRC7"/>
    <property type="match status" value="1"/>
</dbReference>
<dbReference type="InterPro" id="IPR029052">
    <property type="entry name" value="Metallo-depent_PP-like"/>
</dbReference>
<dbReference type="EMBL" id="CAJZBQ010000043">
    <property type="protein sequence ID" value="CAG9327494.1"/>
    <property type="molecule type" value="Genomic_DNA"/>
</dbReference>
<dbReference type="Gene3D" id="3.60.21.10">
    <property type="match status" value="1"/>
</dbReference>
<dbReference type="InterPro" id="IPR004843">
    <property type="entry name" value="Calcineurin-like_PHP"/>
</dbReference>
<evidence type="ECO:0000259" key="15">
    <source>
        <dbReference type="PROSITE" id="PS00125"/>
    </source>
</evidence>
<comment type="caution">
    <text evidence="16">The sequence shown here is derived from an EMBL/GenBank/DDBJ whole genome shotgun (WGS) entry which is preliminary data.</text>
</comment>
<dbReference type="PIRSF" id="PIRSF036363">
    <property type="entry name" value="PPP_BSU1"/>
    <property type="match status" value="1"/>
</dbReference>
<evidence type="ECO:0000256" key="11">
    <source>
        <dbReference type="ARBA" id="ARBA00047761"/>
    </source>
</evidence>
<keyword evidence="7 13" id="KW-0378">Hydrolase</keyword>
<dbReference type="EC" id="3.1.3.16" evidence="13"/>
<keyword evidence="9" id="KW-0464">Manganese</keyword>
<accession>A0AAU9JNC2</accession>
<dbReference type="AlphaFoldDB" id="A0AAU9JNC2"/>
<evidence type="ECO:0000256" key="5">
    <source>
        <dbReference type="ARBA" id="ARBA00022723"/>
    </source>
</evidence>
<feature type="region of interest" description="Disordered" evidence="14">
    <location>
        <begin position="336"/>
        <end position="366"/>
    </location>
</feature>
<keyword evidence="17" id="KW-1185">Reference proteome</keyword>
<proteinExistence type="inferred from homology"/>
<sequence>MSANTGIENFEVRGDIPQARFGHTITLITKSKAILFGGATGDTGKYSITGDTYCLDLATRVWTKLDPSGSAPSPRAAHASSMVENMQLVVYGGATGGGSLASDDLYLLDLRNGESAASWMIVPVIGTTPGRRYGHTLLFSKPHLLVFAGNTGSETVNDVWCLNVERSPFSWSKIEVSGDQPPTRVYHSAALCSTGSASGMMVTFGGRTGDQSALNDSWGLRRHRDGRWDWVRAPYKPGGILPTPRYQHTSIFLDSAMIVIGGRTNTVGESVPLEVYDTDSSEWYRFPSILRFRHSCISLDALLYIHGGFEHDTPNIPTSVITKVDTLKLFNGHDNLVPRNLERNSPKPQEPRPLPPAPVDTEQAKTRTGSIPIVTNNAERGNPLHNIFINHLLRPSEWNTPANARFSFRREHILALAEECENIIKNQPMVLRLRAPIKVFGDVHGQYADLMRFFDLYGCPSEKKKDGGDLDGFDYLFIGDFVDRGSHSLETICLLMALKCKNPDQIHMIRGNHEDKWINNAFGFADECQIRIGEDPNDPKSIFARINRLFEYLPLAAVIEDKVICLHGGIGSTLRTIDQIENLPRPLEVVHEVTNEQQQLVVDILWSDPTDSDQELGIQANVIRDPNGTGNIVKFGPDIVKEFLSNNGLSKIIRAHECVMDGFERFAGGDLITVFSATDYCGRHKNAGAVLFFKKNFEIKPKLIYPVDNPYGSNWIESEDALRKRPPTPPRWRNNEPRRVSYD</sequence>
<evidence type="ECO:0000256" key="7">
    <source>
        <dbReference type="ARBA" id="ARBA00022801"/>
    </source>
</evidence>
<keyword evidence="6" id="KW-0677">Repeat</keyword>
<feature type="region of interest" description="Disordered" evidence="14">
    <location>
        <begin position="721"/>
        <end position="743"/>
    </location>
</feature>
<dbReference type="PRINTS" id="PR00114">
    <property type="entry name" value="STPHPHTASE"/>
</dbReference>
<keyword evidence="10" id="KW-0539">Nucleus</keyword>
<dbReference type="PANTHER" id="PTHR46422:SF7">
    <property type="entry name" value="SERINE_THREONINE-PROTEIN PHOSPHATASE BSL2-RELATED"/>
    <property type="match status" value="1"/>
</dbReference>
<keyword evidence="5" id="KW-0479">Metal-binding</keyword>
<reference evidence="16" key="1">
    <citation type="submission" date="2021-09" db="EMBL/GenBank/DDBJ databases">
        <authorList>
            <consortium name="AG Swart"/>
            <person name="Singh M."/>
            <person name="Singh A."/>
            <person name="Seah K."/>
            <person name="Emmerich C."/>
        </authorList>
    </citation>
    <scope>NUCLEOTIDE SEQUENCE</scope>
    <source>
        <strain evidence="16">ATCC30299</strain>
    </source>
</reference>
<evidence type="ECO:0000313" key="16">
    <source>
        <dbReference type="EMBL" id="CAG9327494.1"/>
    </source>
</evidence>
<dbReference type="Gene3D" id="2.120.10.80">
    <property type="entry name" value="Kelch-type beta propeller"/>
    <property type="match status" value="2"/>
</dbReference>
<evidence type="ECO:0000256" key="8">
    <source>
        <dbReference type="ARBA" id="ARBA00022912"/>
    </source>
</evidence>
<evidence type="ECO:0000256" key="14">
    <source>
        <dbReference type="SAM" id="MobiDB-lite"/>
    </source>
</evidence>
<evidence type="ECO:0000256" key="2">
    <source>
        <dbReference type="ARBA" id="ARBA00004123"/>
    </source>
</evidence>
<evidence type="ECO:0000256" key="4">
    <source>
        <dbReference type="ARBA" id="ARBA00022441"/>
    </source>
</evidence>
<name>A0AAU9JNC2_9CILI</name>
<comment type="similarity">
    <text evidence="3">Belongs to the PPP phosphatase family. BSU subfamily.</text>
</comment>
<evidence type="ECO:0000256" key="12">
    <source>
        <dbReference type="ARBA" id="ARBA00048336"/>
    </source>
</evidence>
<evidence type="ECO:0000256" key="1">
    <source>
        <dbReference type="ARBA" id="ARBA00001936"/>
    </source>
</evidence>
<dbReference type="SUPFAM" id="SSF56300">
    <property type="entry name" value="Metallo-dependent phosphatases"/>
    <property type="match status" value="1"/>
</dbReference>
<dbReference type="PROSITE" id="PS00125">
    <property type="entry name" value="SER_THR_PHOSPHATASE"/>
    <property type="match status" value="1"/>
</dbReference>
<dbReference type="InterPro" id="IPR015915">
    <property type="entry name" value="Kelch-typ_b-propeller"/>
</dbReference>
<keyword evidence="8" id="KW-0904">Protein phosphatase</keyword>
<evidence type="ECO:0000256" key="6">
    <source>
        <dbReference type="ARBA" id="ARBA00022737"/>
    </source>
</evidence>
<dbReference type="InterPro" id="IPR006186">
    <property type="entry name" value="Ser/Thr-sp_prot-phosphatase"/>
</dbReference>
<organism evidence="16 17">
    <name type="scientific">Blepharisma stoltei</name>
    <dbReference type="NCBI Taxonomy" id="1481888"/>
    <lineage>
        <taxon>Eukaryota</taxon>
        <taxon>Sar</taxon>
        <taxon>Alveolata</taxon>
        <taxon>Ciliophora</taxon>
        <taxon>Postciliodesmatophora</taxon>
        <taxon>Heterotrichea</taxon>
        <taxon>Heterotrichida</taxon>
        <taxon>Blepharismidae</taxon>
        <taxon>Blepharisma</taxon>
    </lineage>
</organism>
<dbReference type="InterPro" id="IPR012391">
    <property type="entry name" value="Ser/Thr_prot_Pase_BSU1"/>
</dbReference>
<feature type="compositionally biased region" description="Basic and acidic residues" evidence="14">
    <location>
        <begin position="733"/>
        <end position="743"/>
    </location>
</feature>
<evidence type="ECO:0000256" key="10">
    <source>
        <dbReference type="ARBA" id="ARBA00023242"/>
    </source>
</evidence>
<comment type="subcellular location">
    <subcellularLocation>
        <location evidence="2">Nucleus</location>
    </subcellularLocation>
</comment>
<dbReference type="GO" id="GO:0005634">
    <property type="term" value="C:nucleus"/>
    <property type="evidence" value="ECO:0007669"/>
    <property type="project" value="UniProtKB-SubCell"/>
</dbReference>
<dbReference type="Pfam" id="PF00149">
    <property type="entry name" value="Metallophos"/>
    <property type="match status" value="1"/>
</dbReference>
<dbReference type="GO" id="GO:0004722">
    <property type="term" value="F:protein serine/threonine phosphatase activity"/>
    <property type="evidence" value="ECO:0007669"/>
    <property type="project" value="UniProtKB-EC"/>
</dbReference>
<evidence type="ECO:0000313" key="17">
    <source>
        <dbReference type="Proteomes" id="UP001162131"/>
    </source>
</evidence>